<evidence type="ECO:0000313" key="1">
    <source>
        <dbReference type="EMBL" id="KAI3753049.1"/>
    </source>
</evidence>
<accession>A0ACB9E2A4</accession>
<evidence type="ECO:0000313" key="2">
    <source>
        <dbReference type="Proteomes" id="UP001055811"/>
    </source>
</evidence>
<reference evidence="1 2" key="2">
    <citation type="journal article" date="2022" name="Mol. Ecol. Resour.">
        <title>The genomes of chicory, endive, great burdock and yacon provide insights into Asteraceae paleo-polyploidization history and plant inulin production.</title>
        <authorList>
            <person name="Fan W."/>
            <person name="Wang S."/>
            <person name="Wang H."/>
            <person name="Wang A."/>
            <person name="Jiang F."/>
            <person name="Liu H."/>
            <person name="Zhao H."/>
            <person name="Xu D."/>
            <person name="Zhang Y."/>
        </authorList>
    </citation>
    <scope>NUCLEOTIDE SEQUENCE [LARGE SCALE GENOMIC DNA]</scope>
    <source>
        <strain evidence="2">cv. Punajuju</strain>
        <tissue evidence="1">Leaves</tissue>
    </source>
</reference>
<organism evidence="1 2">
    <name type="scientific">Cichorium intybus</name>
    <name type="common">Chicory</name>
    <dbReference type="NCBI Taxonomy" id="13427"/>
    <lineage>
        <taxon>Eukaryota</taxon>
        <taxon>Viridiplantae</taxon>
        <taxon>Streptophyta</taxon>
        <taxon>Embryophyta</taxon>
        <taxon>Tracheophyta</taxon>
        <taxon>Spermatophyta</taxon>
        <taxon>Magnoliopsida</taxon>
        <taxon>eudicotyledons</taxon>
        <taxon>Gunneridae</taxon>
        <taxon>Pentapetalae</taxon>
        <taxon>asterids</taxon>
        <taxon>campanulids</taxon>
        <taxon>Asterales</taxon>
        <taxon>Asteraceae</taxon>
        <taxon>Cichorioideae</taxon>
        <taxon>Cichorieae</taxon>
        <taxon>Cichoriinae</taxon>
        <taxon>Cichorium</taxon>
    </lineage>
</organism>
<dbReference type="EMBL" id="CM042012">
    <property type="protein sequence ID" value="KAI3753049.1"/>
    <property type="molecule type" value="Genomic_DNA"/>
</dbReference>
<sequence length="131" mass="14802">MGISVTSPIEALDSCHLEVKTEESQLPLYDNYYYGGSDNALKMMRSYSSNSFQQGKSSNGFLYQPKFDGLIESSNLHSQLLTSPDHSFSSSHMRRVCSTGDLQVTPLFIFIKILSPIMRCSLKIHFKLYAF</sequence>
<dbReference type="Proteomes" id="UP001055811">
    <property type="component" value="Linkage Group LG04"/>
</dbReference>
<gene>
    <name evidence="1" type="ORF">L2E82_25093</name>
</gene>
<reference evidence="2" key="1">
    <citation type="journal article" date="2022" name="Mol. Ecol. Resour.">
        <title>The genomes of chicory, endive, great burdock and yacon provide insights into Asteraceae palaeo-polyploidization history and plant inulin production.</title>
        <authorList>
            <person name="Fan W."/>
            <person name="Wang S."/>
            <person name="Wang H."/>
            <person name="Wang A."/>
            <person name="Jiang F."/>
            <person name="Liu H."/>
            <person name="Zhao H."/>
            <person name="Xu D."/>
            <person name="Zhang Y."/>
        </authorList>
    </citation>
    <scope>NUCLEOTIDE SEQUENCE [LARGE SCALE GENOMIC DNA]</scope>
    <source>
        <strain evidence="2">cv. Punajuju</strain>
    </source>
</reference>
<proteinExistence type="predicted"/>
<keyword evidence="2" id="KW-1185">Reference proteome</keyword>
<name>A0ACB9E2A4_CICIN</name>
<comment type="caution">
    <text evidence="1">The sequence shown here is derived from an EMBL/GenBank/DDBJ whole genome shotgun (WGS) entry which is preliminary data.</text>
</comment>
<protein>
    <submittedName>
        <fullName evidence="1">Uncharacterized protein</fullName>
    </submittedName>
</protein>